<evidence type="ECO:0000256" key="9">
    <source>
        <dbReference type="SAM" id="MobiDB-lite"/>
    </source>
</evidence>
<keyword evidence="13" id="KW-1185">Reference proteome</keyword>
<dbReference type="SMART" id="SM00831">
    <property type="entry name" value="Cation_ATPase_N"/>
    <property type="match status" value="1"/>
</dbReference>
<dbReference type="STRING" id="150374.A0A0M8MZD6"/>
<dbReference type="GO" id="GO:0005391">
    <property type="term" value="F:P-type sodium:potassium-exchanging transporter activity"/>
    <property type="evidence" value="ECO:0007669"/>
    <property type="project" value="TreeGrafter"/>
</dbReference>
<dbReference type="SFLD" id="SFLDS00003">
    <property type="entry name" value="Haloacid_Dehalogenase"/>
    <property type="match status" value="1"/>
</dbReference>
<evidence type="ECO:0000256" key="8">
    <source>
        <dbReference type="ARBA" id="ARBA00023136"/>
    </source>
</evidence>
<dbReference type="InterPro" id="IPR023298">
    <property type="entry name" value="ATPase_P-typ_TM_dom_sf"/>
</dbReference>
<dbReference type="PROSITE" id="PS00154">
    <property type="entry name" value="ATPASE_E1_E2"/>
    <property type="match status" value="1"/>
</dbReference>
<keyword evidence="8 10" id="KW-0472">Membrane</keyword>
<dbReference type="GO" id="GO:1990573">
    <property type="term" value="P:potassium ion import across plasma membrane"/>
    <property type="evidence" value="ECO:0007669"/>
    <property type="project" value="TreeGrafter"/>
</dbReference>
<feature type="transmembrane region" description="Helical" evidence="10">
    <location>
        <begin position="81"/>
        <end position="100"/>
    </location>
</feature>
<dbReference type="Gene3D" id="3.40.1110.10">
    <property type="entry name" value="Calcium-transporting ATPase, cytoplasmic domain N"/>
    <property type="match status" value="1"/>
</dbReference>
<feature type="transmembrane region" description="Helical" evidence="10">
    <location>
        <begin position="930"/>
        <end position="948"/>
    </location>
</feature>
<dbReference type="InterPro" id="IPR006068">
    <property type="entry name" value="ATPase_P-typ_cation-transptr_C"/>
</dbReference>
<dbReference type="InterPro" id="IPR050510">
    <property type="entry name" value="Cation_transp_ATPase_P-type"/>
</dbReference>
<organism evidence="12 13">
    <name type="scientific">Escovopsis weberi</name>
    <dbReference type="NCBI Taxonomy" id="150374"/>
    <lineage>
        <taxon>Eukaryota</taxon>
        <taxon>Fungi</taxon>
        <taxon>Dikarya</taxon>
        <taxon>Ascomycota</taxon>
        <taxon>Pezizomycotina</taxon>
        <taxon>Sordariomycetes</taxon>
        <taxon>Hypocreomycetidae</taxon>
        <taxon>Hypocreales</taxon>
        <taxon>Hypocreaceae</taxon>
        <taxon>Escovopsis</taxon>
    </lineage>
</organism>
<dbReference type="InterPro" id="IPR004014">
    <property type="entry name" value="ATPase_P-typ_cation-transptr_N"/>
</dbReference>
<sequence length="969" mass="105967">MHVGQIAKNLDASPSNGLSNPEAARRLQQNGPNAPAPPKTNKTRTAFGYFFGGFGSILLAGSILVFVSWRPLGEPPALANLALAVVMLAVFFIQAAFAMYQDWSTSKVMSSIKDMLPAQCDVLRSGERTTVLAKNLVMGDVLFIRAGNKLAADVRFIETSFDARFDRSVLTGESVPVAGSVACTDQDYLETLNIGLQGTHCINGYARGIVVATGDATVFGRVVALTNEPKQKLTTLEREVRNFVWLISIIMAVMITAVVVIWAGWLRVRYPRWINVPTLIVDCVSVAVAFIPEGLPIAITAGLTITAGMMRKNNILCKSLKTVETLGAVSVICSDKTGTLTTGNMTVTECVVGLETLTAEQVKQQSASQEGRSAMGQLVAVSALCNAAERDSNVNNEVPVSIIKVIGDATDTAIFRFVEDLQRDSIYYFRGCWSKVFELAFSSKYKFMLRCFRNSRPACLEQTMPAEQAQAFRPDDILLTVKGGPDVLMPRCTQYVAASGAVLPFDAAAAQALETIKNRLSSQGRRCLVVAQKTVTPESLMENLGTTMIDESIIGEAETGLTLIGVVAIVDPLRPEINHVVSCIRQAGIRVLMVTGDFALTAIAVAREAGIVTSSMVDDASALLELNGLSDHQWEQLTKYEEIVFARTTPEQKLKIVQQFQKDHVVAMTGDGVNDAPSLKAADVGICVGNGSDIAMEAADMVLLVDFISILSALRYGRVVFDNLKKVIAYLLPAGSFSEFWPVMTSVIFGLPQILSSFLMIVICCLTDCLAATMLSFEAAEADVLLRRPRDLKMEHLVDWRLILHAYGLIGLMETLASFAMSYWYLQRKGIAFKDLFFSFGKIPEGIDPAYYNAQLATASSIYFVNLVVMQWFNLLATRTRRLSIFQHPPLLNEATKNLCLFPAMLFAFVMAILFLHVPQAQAIIGTSGVPVKYWFLPIAFGITIILIDEARRYFARQRPDGIVARLAW</sequence>
<dbReference type="Gene3D" id="3.40.50.1000">
    <property type="entry name" value="HAD superfamily/HAD-like"/>
    <property type="match status" value="1"/>
</dbReference>
<dbReference type="SFLD" id="SFLDF00027">
    <property type="entry name" value="p-type_atpase"/>
    <property type="match status" value="1"/>
</dbReference>
<dbReference type="Proteomes" id="UP000053831">
    <property type="component" value="Unassembled WGS sequence"/>
</dbReference>
<dbReference type="EMBL" id="LGSR01000026">
    <property type="protein sequence ID" value="KOS17404.1"/>
    <property type="molecule type" value="Genomic_DNA"/>
</dbReference>
<feature type="transmembrane region" description="Helical" evidence="10">
    <location>
        <begin position="243"/>
        <end position="265"/>
    </location>
</feature>
<keyword evidence="4" id="KW-0547">Nucleotide-binding</keyword>
<keyword evidence="5" id="KW-0067">ATP-binding</keyword>
<evidence type="ECO:0000256" key="5">
    <source>
        <dbReference type="ARBA" id="ARBA00022840"/>
    </source>
</evidence>
<feature type="region of interest" description="Disordered" evidence="9">
    <location>
        <begin position="1"/>
        <end position="40"/>
    </location>
</feature>
<dbReference type="PRINTS" id="PR00121">
    <property type="entry name" value="NAKATPASE"/>
</dbReference>
<dbReference type="InterPro" id="IPR059000">
    <property type="entry name" value="ATPase_P-type_domA"/>
</dbReference>
<dbReference type="Pfam" id="PF00122">
    <property type="entry name" value="E1-E2_ATPase"/>
    <property type="match status" value="1"/>
</dbReference>
<dbReference type="OrthoDB" id="158672at2759"/>
<feature type="transmembrane region" description="Helical" evidence="10">
    <location>
        <begin position="802"/>
        <end position="826"/>
    </location>
</feature>
<evidence type="ECO:0000256" key="6">
    <source>
        <dbReference type="ARBA" id="ARBA00022967"/>
    </source>
</evidence>
<dbReference type="PRINTS" id="PR00119">
    <property type="entry name" value="CATATPASE"/>
</dbReference>
<dbReference type="NCBIfam" id="TIGR01494">
    <property type="entry name" value="ATPase_P-type"/>
    <property type="match status" value="2"/>
</dbReference>
<dbReference type="InterPro" id="IPR008250">
    <property type="entry name" value="ATPase_P-typ_transduc_dom_A_sf"/>
</dbReference>
<name>A0A0M8MZD6_ESCWE</name>
<dbReference type="GO" id="GO:0030007">
    <property type="term" value="P:intracellular potassium ion homeostasis"/>
    <property type="evidence" value="ECO:0007669"/>
    <property type="project" value="TreeGrafter"/>
</dbReference>
<dbReference type="PANTHER" id="PTHR43294">
    <property type="entry name" value="SODIUM/POTASSIUM-TRANSPORTING ATPASE SUBUNIT ALPHA"/>
    <property type="match status" value="1"/>
</dbReference>
<dbReference type="SUPFAM" id="SSF81653">
    <property type="entry name" value="Calcium ATPase, transduction domain A"/>
    <property type="match status" value="1"/>
</dbReference>
<evidence type="ECO:0000313" key="12">
    <source>
        <dbReference type="EMBL" id="KOS17404.1"/>
    </source>
</evidence>
<protein>
    <submittedName>
        <fullName evidence="12">Sodium/potassium-transporting ATPase subunit alpha-A</fullName>
    </submittedName>
</protein>
<dbReference type="InterPro" id="IPR018303">
    <property type="entry name" value="ATPase_P-typ_P_site"/>
</dbReference>
<dbReference type="InterPro" id="IPR023214">
    <property type="entry name" value="HAD_sf"/>
</dbReference>
<comment type="caution">
    <text evidence="12">The sequence shown here is derived from an EMBL/GenBank/DDBJ whole genome shotgun (WGS) entry which is preliminary data.</text>
</comment>
<dbReference type="AlphaFoldDB" id="A0A0M8MZD6"/>
<feature type="transmembrane region" description="Helical" evidence="10">
    <location>
        <begin position="757"/>
        <end position="781"/>
    </location>
</feature>
<feature type="domain" description="Cation-transporting P-type ATPase N-terminal" evidence="11">
    <location>
        <begin position="1"/>
        <end position="70"/>
    </location>
</feature>
<dbReference type="Pfam" id="PF08282">
    <property type="entry name" value="Hydrolase_3"/>
    <property type="match status" value="1"/>
</dbReference>
<evidence type="ECO:0000256" key="2">
    <source>
        <dbReference type="ARBA" id="ARBA00022475"/>
    </source>
</evidence>
<feature type="transmembrane region" description="Helical" evidence="10">
    <location>
        <begin position="856"/>
        <end position="877"/>
    </location>
</feature>
<dbReference type="GO" id="GO:0005886">
    <property type="term" value="C:plasma membrane"/>
    <property type="evidence" value="ECO:0007669"/>
    <property type="project" value="UniProtKB-SubCell"/>
</dbReference>
<keyword evidence="6" id="KW-1278">Translocase</keyword>
<dbReference type="GO" id="GO:0036376">
    <property type="term" value="P:sodium ion export across plasma membrane"/>
    <property type="evidence" value="ECO:0007669"/>
    <property type="project" value="TreeGrafter"/>
</dbReference>
<evidence type="ECO:0000256" key="7">
    <source>
        <dbReference type="ARBA" id="ARBA00022989"/>
    </source>
</evidence>
<dbReference type="Gene3D" id="1.20.1110.10">
    <property type="entry name" value="Calcium-transporting ATPase, transmembrane domain"/>
    <property type="match status" value="1"/>
</dbReference>
<dbReference type="InterPro" id="IPR001757">
    <property type="entry name" value="P_typ_ATPase"/>
</dbReference>
<dbReference type="SUPFAM" id="SSF81665">
    <property type="entry name" value="Calcium ATPase, transmembrane domain M"/>
    <property type="match status" value="1"/>
</dbReference>
<proteinExistence type="predicted"/>
<comment type="subcellular location">
    <subcellularLocation>
        <location evidence="1">Cell membrane</location>
        <topology evidence="1">Multi-pass membrane protein</topology>
    </subcellularLocation>
</comment>
<feature type="transmembrane region" description="Helical" evidence="10">
    <location>
        <begin position="47"/>
        <end position="69"/>
    </location>
</feature>
<dbReference type="Pfam" id="PF00690">
    <property type="entry name" value="Cation_ATPase_N"/>
    <property type="match status" value="1"/>
</dbReference>
<evidence type="ECO:0000313" key="13">
    <source>
        <dbReference type="Proteomes" id="UP000053831"/>
    </source>
</evidence>
<keyword evidence="7 10" id="KW-1133">Transmembrane helix</keyword>
<dbReference type="GO" id="GO:0016887">
    <property type="term" value="F:ATP hydrolysis activity"/>
    <property type="evidence" value="ECO:0007669"/>
    <property type="project" value="InterPro"/>
</dbReference>
<dbReference type="GO" id="GO:1902600">
    <property type="term" value="P:proton transmembrane transport"/>
    <property type="evidence" value="ECO:0007669"/>
    <property type="project" value="TreeGrafter"/>
</dbReference>
<dbReference type="GO" id="GO:0005524">
    <property type="term" value="F:ATP binding"/>
    <property type="evidence" value="ECO:0007669"/>
    <property type="project" value="UniProtKB-KW"/>
</dbReference>
<dbReference type="SUPFAM" id="SSF56784">
    <property type="entry name" value="HAD-like"/>
    <property type="match status" value="1"/>
</dbReference>
<dbReference type="SUPFAM" id="SSF81660">
    <property type="entry name" value="Metal cation-transporting ATPase, ATP-binding domain N"/>
    <property type="match status" value="1"/>
</dbReference>
<accession>A0A0M8MZD6</accession>
<dbReference type="GO" id="GO:0006883">
    <property type="term" value="P:intracellular sodium ion homeostasis"/>
    <property type="evidence" value="ECO:0007669"/>
    <property type="project" value="TreeGrafter"/>
</dbReference>
<gene>
    <name evidence="12" type="ORF">ESCO_006442</name>
</gene>
<dbReference type="Pfam" id="PF00689">
    <property type="entry name" value="Cation_ATPase_C"/>
    <property type="match status" value="1"/>
</dbReference>
<dbReference type="Gene3D" id="2.70.150.10">
    <property type="entry name" value="Calcium-transporting ATPase, cytoplasmic transduction domain A"/>
    <property type="match status" value="1"/>
</dbReference>
<reference evidence="12 13" key="1">
    <citation type="submission" date="2015-07" db="EMBL/GenBank/DDBJ databases">
        <title>The genome of the fungus Escovopsis weberi, a specialized disease agent of ant agriculture.</title>
        <authorList>
            <person name="de Man T.J."/>
            <person name="Stajich J.E."/>
            <person name="Kubicek C.P."/>
            <person name="Chenthamara K."/>
            <person name="Atanasova L."/>
            <person name="Druzhinina I.S."/>
            <person name="Birnbaum S."/>
            <person name="Barribeau S.M."/>
            <person name="Teiling C."/>
            <person name="Suen G."/>
            <person name="Currie C."/>
            <person name="Gerardo N.M."/>
        </authorList>
    </citation>
    <scope>NUCLEOTIDE SEQUENCE [LARGE SCALE GENOMIC DNA]</scope>
</reference>
<evidence type="ECO:0000256" key="1">
    <source>
        <dbReference type="ARBA" id="ARBA00004651"/>
    </source>
</evidence>
<dbReference type="PANTHER" id="PTHR43294:SF21">
    <property type="entry name" value="CATION TRANSPORTING ATPASE"/>
    <property type="match status" value="1"/>
</dbReference>
<keyword evidence="3 10" id="KW-0812">Transmembrane</keyword>
<dbReference type="InterPro" id="IPR023299">
    <property type="entry name" value="ATPase_P-typ_cyto_dom_N"/>
</dbReference>
<keyword evidence="2" id="KW-1003">Cell membrane</keyword>
<dbReference type="Pfam" id="PF13246">
    <property type="entry name" value="Cation_ATPase"/>
    <property type="match status" value="1"/>
</dbReference>
<evidence type="ECO:0000256" key="4">
    <source>
        <dbReference type="ARBA" id="ARBA00022741"/>
    </source>
</evidence>
<evidence type="ECO:0000259" key="11">
    <source>
        <dbReference type="SMART" id="SM00831"/>
    </source>
</evidence>
<feature type="transmembrane region" description="Helical" evidence="10">
    <location>
        <begin position="898"/>
        <end position="918"/>
    </location>
</feature>
<dbReference type="InterPro" id="IPR036412">
    <property type="entry name" value="HAD-like_sf"/>
</dbReference>
<dbReference type="SFLD" id="SFLDG00002">
    <property type="entry name" value="C1.7:_P-type_atpase_like"/>
    <property type="match status" value="1"/>
</dbReference>
<dbReference type="InterPro" id="IPR044492">
    <property type="entry name" value="P_typ_ATPase_HD_dom"/>
</dbReference>
<feature type="transmembrane region" description="Helical" evidence="10">
    <location>
        <begin position="727"/>
        <end position="751"/>
    </location>
</feature>
<evidence type="ECO:0000256" key="10">
    <source>
        <dbReference type="SAM" id="Phobius"/>
    </source>
</evidence>
<feature type="transmembrane region" description="Helical" evidence="10">
    <location>
        <begin position="285"/>
        <end position="310"/>
    </location>
</feature>
<evidence type="ECO:0000256" key="3">
    <source>
        <dbReference type="ARBA" id="ARBA00022692"/>
    </source>
</evidence>